<reference evidence="1 2" key="1">
    <citation type="submission" date="2019-01" db="EMBL/GenBank/DDBJ databases">
        <title>Sequencing of cultivated peanut Arachis hypogaea provides insights into genome evolution and oil improvement.</title>
        <authorList>
            <person name="Chen X."/>
        </authorList>
    </citation>
    <scope>NUCLEOTIDE SEQUENCE [LARGE SCALE GENOMIC DNA]</scope>
    <source>
        <strain evidence="2">cv. Fuhuasheng</strain>
        <tissue evidence="1">Leaves</tissue>
    </source>
</reference>
<name>A0A445ANA7_ARAHY</name>
<evidence type="ECO:0000313" key="1">
    <source>
        <dbReference type="EMBL" id="RYR27840.1"/>
    </source>
</evidence>
<evidence type="ECO:0000313" key="2">
    <source>
        <dbReference type="Proteomes" id="UP000289738"/>
    </source>
</evidence>
<gene>
    <name evidence="1" type="ORF">Ahy_B01g051902</name>
</gene>
<keyword evidence="2" id="KW-1185">Reference proteome</keyword>
<organism evidence="1 2">
    <name type="scientific">Arachis hypogaea</name>
    <name type="common">Peanut</name>
    <dbReference type="NCBI Taxonomy" id="3818"/>
    <lineage>
        <taxon>Eukaryota</taxon>
        <taxon>Viridiplantae</taxon>
        <taxon>Streptophyta</taxon>
        <taxon>Embryophyta</taxon>
        <taxon>Tracheophyta</taxon>
        <taxon>Spermatophyta</taxon>
        <taxon>Magnoliopsida</taxon>
        <taxon>eudicotyledons</taxon>
        <taxon>Gunneridae</taxon>
        <taxon>Pentapetalae</taxon>
        <taxon>rosids</taxon>
        <taxon>fabids</taxon>
        <taxon>Fabales</taxon>
        <taxon>Fabaceae</taxon>
        <taxon>Papilionoideae</taxon>
        <taxon>50 kb inversion clade</taxon>
        <taxon>dalbergioids sensu lato</taxon>
        <taxon>Dalbergieae</taxon>
        <taxon>Pterocarpus clade</taxon>
        <taxon>Arachis</taxon>
    </lineage>
</organism>
<proteinExistence type="predicted"/>
<comment type="caution">
    <text evidence="1">The sequence shown here is derived from an EMBL/GenBank/DDBJ whole genome shotgun (WGS) entry which is preliminary data.</text>
</comment>
<dbReference type="EMBL" id="SDMP01000011">
    <property type="protein sequence ID" value="RYR27840.1"/>
    <property type="molecule type" value="Genomic_DNA"/>
</dbReference>
<protein>
    <submittedName>
        <fullName evidence="1">Uncharacterized protein</fullName>
    </submittedName>
</protein>
<accession>A0A445ANA7</accession>
<dbReference type="Proteomes" id="UP000289738">
    <property type="component" value="Chromosome B01"/>
</dbReference>
<dbReference type="AlphaFoldDB" id="A0A445ANA7"/>
<dbReference type="STRING" id="3818.A0A445ANA7"/>
<sequence length="96" mass="10810">MLANFCFSDPMSFENILLLILMAQTLCFGFQTTHAGILLTKLGGNPETLLDLSFPDKFTRLLDRSKESPKAIKQLTRLFPNRVPIQLPEYASGLHI</sequence>